<reference evidence="7 8" key="1">
    <citation type="submission" date="2015-09" db="EMBL/GenBank/DDBJ databases">
        <title>Genome announcement of multiple Pseudomonas syringae strains.</title>
        <authorList>
            <person name="Thakur S."/>
            <person name="Wang P.W."/>
            <person name="Gong Y."/>
            <person name="Weir B.S."/>
            <person name="Guttman D.S."/>
        </authorList>
    </citation>
    <scope>NUCLEOTIDE SEQUENCE [LARGE SCALE GENOMIC DNA]</scope>
    <source>
        <strain evidence="7 8">ICMP3882</strain>
    </source>
</reference>
<sequence>MTKRGSGWPSTCVVSAPALTWMNPSARRWTSTVFSNGAEGGPVRIQVINPNTSEAMTRKMGLAAEAVARPGTQIIACTPADGPVSIEGHFDEAIATLGVLEEVRKGREQQVDAHIIACFGDPGLLAAREAASAPVIGIAEAAFHVASLISTRFAVVTTLTRTRIIAEHLLQRYGFSDLCTSVRCIDLPVLALEESGPELVELMAEQARKARDEEGAGAIVLGCGGMADLGRQLSEAVGLPVIDGVAAAVKLAESLVDLGLTTSKHGDLADPIGKPFKGRFGYLSR</sequence>
<evidence type="ECO:0000313" key="8">
    <source>
        <dbReference type="Proteomes" id="UP000050554"/>
    </source>
</evidence>
<dbReference type="PATRIC" id="fig|55398.3.peg.794"/>
<evidence type="ECO:0000313" key="7">
    <source>
        <dbReference type="EMBL" id="KPY42960.1"/>
    </source>
</evidence>
<comment type="caution">
    <text evidence="7">The sequence shown here is derived from an EMBL/GenBank/DDBJ whole genome shotgun (WGS) entry which is preliminary data.</text>
</comment>
<evidence type="ECO:0000256" key="4">
    <source>
        <dbReference type="ARBA" id="ARBA00067972"/>
    </source>
</evidence>
<evidence type="ECO:0000256" key="3">
    <source>
        <dbReference type="ARBA" id="ARBA00066406"/>
    </source>
</evidence>
<dbReference type="EC" id="5.1.99.5" evidence="3"/>
<dbReference type="FunFam" id="3.40.50.12500:FF:000001">
    <property type="entry name" value="Putative hydantoin racemase"/>
    <property type="match status" value="1"/>
</dbReference>
<protein>
    <recommendedName>
        <fullName evidence="4">Hydantoin racemase</fullName>
        <ecNumber evidence="3">5.1.99.5</ecNumber>
    </recommendedName>
</protein>
<dbReference type="PANTHER" id="PTHR28047">
    <property type="entry name" value="PROTEIN DCG1"/>
    <property type="match status" value="1"/>
</dbReference>
<comment type="catalytic activity">
    <reaction evidence="6">
        <text>D-5-isobutylhydantoin = L-5-isobutylhydantoin</text>
        <dbReference type="Rhea" id="RHEA:84231"/>
        <dbReference type="ChEBI" id="CHEBI:233609"/>
        <dbReference type="ChEBI" id="CHEBI:233610"/>
    </reaction>
</comment>
<dbReference type="PANTHER" id="PTHR28047:SF5">
    <property type="entry name" value="PROTEIN DCG1"/>
    <property type="match status" value="1"/>
</dbReference>
<accession>A0A0N8SN94</accession>
<dbReference type="GO" id="GO:0047661">
    <property type="term" value="F:amino-acid racemase activity"/>
    <property type="evidence" value="ECO:0007669"/>
    <property type="project" value="InterPro"/>
</dbReference>
<evidence type="ECO:0000256" key="1">
    <source>
        <dbReference type="ARBA" id="ARBA00038414"/>
    </source>
</evidence>
<dbReference type="InterPro" id="IPR052186">
    <property type="entry name" value="Hydantoin_racemase-like"/>
</dbReference>
<evidence type="ECO:0000256" key="6">
    <source>
        <dbReference type="ARBA" id="ARBA00093234"/>
    </source>
</evidence>
<dbReference type="Pfam" id="PF01177">
    <property type="entry name" value="Asp_Glu_race"/>
    <property type="match status" value="1"/>
</dbReference>
<dbReference type="InterPro" id="IPR053714">
    <property type="entry name" value="Iso_Racemase_Enz_sf"/>
</dbReference>
<comment type="similarity">
    <text evidence="1">Belongs to the HyuE racemase family.</text>
</comment>
<dbReference type="GO" id="GO:0036348">
    <property type="term" value="F:hydantoin racemase activity"/>
    <property type="evidence" value="ECO:0007669"/>
    <property type="project" value="UniProtKB-EC"/>
</dbReference>
<dbReference type="InterPro" id="IPR015942">
    <property type="entry name" value="Asp/Glu/hydantoin_racemase"/>
</dbReference>
<evidence type="ECO:0000256" key="5">
    <source>
        <dbReference type="ARBA" id="ARBA00093199"/>
    </source>
</evidence>
<comment type="catalytic activity">
    <reaction evidence="5">
        <text>D-5-benzylhydantoin = L-5-benzylhydantoin</text>
        <dbReference type="Rhea" id="RHEA:83991"/>
        <dbReference type="ChEBI" id="CHEBI:176864"/>
        <dbReference type="ChEBI" id="CHEBI:233540"/>
    </reaction>
</comment>
<proteinExistence type="inferred from homology"/>
<evidence type="ECO:0000256" key="2">
    <source>
        <dbReference type="ARBA" id="ARBA00051635"/>
    </source>
</evidence>
<name>A0A0N8SN94_PSESI</name>
<dbReference type="Gene3D" id="3.40.50.12500">
    <property type="match status" value="1"/>
</dbReference>
<dbReference type="Proteomes" id="UP000050554">
    <property type="component" value="Unassembled WGS sequence"/>
</dbReference>
<dbReference type="EMBL" id="LJRF01000199">
    <property type="protein sequence ID" value="KPY42960.1"/>
    <property type="molecule type" value="Genomic_DNA"/>
</dbReference>
<dbReference type="AlphaFoldDB" id="A0A0N8SN94"/>
<organism evidence="7 8">
    <name type="scientific">Pseudomonas syringae pv. ribicola</name>
    <dbReference type="NCBI Taxonomy" id="55398"/>
    <lineage>
        <taxon>Bacteria</taxon>
        <taxon>Pseudomonadati</taxon>
        <taxon>Pseudomonadota</taxon>
        <taxon>Gammaproteobacteria</taxon>
        <taxon>Pseudomonadales</taxon>
        <taxon>Pseudomonadaceae</taxon>
        <taxon>Pseudomonas</taxon>
    </lineage>
</organism>
<comment type="catalytic activity">
    <reaction evidence="2">
        <text>a D-5-monosubstituted hydantoin = a L-5-monosubstituted hydantoin</text>
        <dbReference type="Rhea" id="RHEA:46624"/>
        <dbReference type="ChEBI" id="CHEBI:86339"/>
        <dbReference type="ChEBI" id="CHEBI:86340"/>
        <dbReference type="EC" id="5.1.99.5"/>
    </reaction>
</comment>
<gene>
    <name evidence="7" type="ORF">ALO47_04498</name>
</gene>